<feature type="region of interest" description="Disordered" evidence="1">
    <location>
        <begin position="824"/>
        <end position="864"/>
    </location>
</feature>
<feature type="compositionally biased region" description="Low complexity" evidence="1">
    <location>
        <begin position="321"/>
        <end position="333"/>
    </location>
</feature>
<dbReference type="InterPro" id="IPR009060">
    <property type="entry name" value="UBA-like_sf"/>
</dbReference>
<dbReference type="OrthoDB" id="753279at2759"/>
<feature type="compositionally biased region" description="Basic and acidic residues" evidence="1">
    <location>
        <begin position="74"/>
        <end position="87"/>
    </location>
</feature>
<feature type="compositionally biased region" description="Low complexity" evidence="1">
    <location>
        <begin position="225"/>
        <end position="246"/>
    </location>
</feature>
<dbReference type="AlphaFoldDB" id="A0A9J5Z3S8"/>
<proteinExistence type="predicted"/>
<gene>
    <name evidence="3" type="ORF">H5410_028019</name>
</gene>
<sequence length="952" mass="101474">MSSNNSGVGGGGGRVSIPSTVKKTIHNIKEITGNHSDDEIYTMLKECSMDPNETAQKLLYQDTFHEVKRKRDRRRENLNKESTEPKWKPAMQGRGNKGSRGNFTPRHVLLDAGGGRNSRPDKENGASHVSGKSVNPSSVPTVEGKNTSSSSSARAIRPGVVAFGSNNVVPDAHAAAGRGIKQSEATAGAGSIKSEEPLQSASHDANRSPRVSMGPRDMLGQKMPNFSNSSTSLSSPPSSGAYFSASDPVLLPSHDSRPPGTVGTIRREVGSQRAPFENLTTNSNGRKTATEVSDSRSSTVQVNMSSKFQGPGKNQLPENPQSASSAQGVSSLSRPTSNYNNQSPLVMVVVIEVIGARTEKSKAKWKLRRLLLQRNGEIDEDVTPRIGVRWTNWRLTSRVLCGKKVPPKLESGPGMEWKPKPTNNSIAQISVTSAAGSSDVSIASTEVDTQPQPPGVDVETREGTLELQQKLEKSHISDIQHVIIPNHLHVPEVEKLGFCFGSFEASLGLGISANSAAESEKTPSLSGTSEGIEETINDQFSSDQNPSTAAEGADCSDQSPPSGGQENLSAKTEDVSSSIPEYSESKQETLKGGHQYSVVHTSPNYSFGFVPPTLGSQLAPFEISESQSRDVSRLPNFVVQQPIDPTSYYAQYYRSSVDGDGSISPFHSVGVSTNYNGNVAVVPPQTSQELTVRYSLLISISNDTQGGNAPTSLATQAAGIMQSSAAVTQQSLPVFRQATGMHLPHYPPNYIPYAHYFSPYYVPPTAIHQFLSNGAFPQQPQAGSVYPSPPAAAPRYSLSQYRSGANVGNSTHIGVPGTYGPYGSSTSNYTPGSTTGGGNPASNEDLSASSFKDSQQQTEGSGVWITPGRDLSSLQASSFYNLPQGQVAFTPTQPGHGNIAGLYHPAQSVTAQTVHPLMQQSQTMSGPIDMVGPTATVYQQPQHSQINWPSSY</sequence>
<dbReference type="PANTHER" id="PTHR46775">
    <property type="entry name" value="FLOCCULATION PROTEIN (DUF1296)"/>
    <property type="match status" value="1"/>
</dbReference>
<evidence type="ECO:0000313" key="3">
    <source>
        <dbReference type="EMBL" id="KAG5606527.1"/>
    </source>
</evidence>
<accession>A0A9J5Z3S8</accession>
<feature type="compositionally biased region" description="Polar residues" evidence="1">
    <location>
        <begin position="440"/>
        <end position="450"/>
    </location>
</feature>
<dbReference type="PANTHER" id="PTHR46775:SF1">
    <property type="entry name" value="FLOCCULATION PROTEIN (DUF1296)"/>
    <property type="match status" value="1"/>
</dbReference>
<name>A0A9J5Z3S8_SOLCO</name>
<feature type="compositionally biased region" description="Polar residues" evidence="1">
    <location>
        <begin position="130"/>
        <end position="153"/>
    </location>
</feature>
<dbReference type="GO" id="GO:0051082">
    <property type="term" value="F:unfolded protein binding"/>
    <property type="evidence" value="ECO:0007669"/>
    <property type="project" value="TreeGrafter"/>
</dbReference>
<dbReference type="InterPro" id="IPR009719">
    <property type="entry name" value="GIP1_N"/>
</dbReference>
<reference evidence="3 4" key="1">
    <citation type="submission" date="2020-09" db="EMBL/GenBank/DDBJ databases">
        <title>De no assembly of potato wild relative species, Solanum commersonii.</title>
        <authorList>
            <person name="Cho K."/>
        </authorList>
    </citation>
    <scope>NUCLEOTIDE SEQUENCE [LARGE SCALE GENOMIC DNA]</scope>
    <source>
        <strain evidence="3">LZ3.2</strain>
        <tissue evidence="3">Leaf</tissue>
    </source>
</reference>
<protein>
    <recommendedName>
        <fullName evidence="2">GBF-interacting protein 1 N-terminal domain-containing protein</fullName>
    </recommendedName>
</protein>
<evidence type="ECO:0000256" key="1">
    <source>
        <dbReference type="SAM" id="MobiDB-lite"/>
    </source>
</evidence>
<feature type="region of interest" description="Disordered" evidence="1">
    <location>
        <begin position="70"/>
        <end position="153"/>
    </location>
</feature>
<feature type="region of interest" description="Disordered" evidence="1">
    <location>
        <begin position="538"/>
        <end position="594"/>
    </location>
</feature>
<feature type="region of interest" description="Disordered" evidence="1">
    <location>
        <begin position="440"/>
        <end position="459"/>
    </location>
</feature>
<feature type="compositionally biased region" description="Polar residues" evidence="1">
    <location>
        <begin position="538"/>
        <end position="548"/>
    </location>
</feature>
<evidence type="ECO:0000313" key="4">
    <source>
        <dbReference type="Proteomes" id="UP000824120"/>
    </source>
</evidence>
<feature type="compositionally biased region" description="Polar residues" evidence="1">
    <location>
        <begin position="840"/>
        <end position="860"/>
    </location>
</feature>
<feature type="region of interest" description="Disordered" evidence="1">
    <location>
        <begin position="176"/>
        <end position="338"/>
    </location>
</feature>
<keyword evidence="4" id="KW-1185">Reference proteome</keyword>
<dbReference type="InterPro" id="IPR044277">
    <property type="entry name" value="GIP1"/>
</dbReference>
<dbReference type="Pfam" id="PF06972">
    <property type="entry name" value="GIP1_N"/>
    <property type="match status" value="1"/>
</dbReference>
<organism evidence="3 4">
    <name type="scientific">Solanum commersonii</name>
    <name type="common">Commerson's wild potato</name>
    <name type="synonym">Commerson's nightshade</name>
    <dbReference type="NCBI Taxonomy" id="4109"/>
    <lineage>
        <taxon>Eukaryota</taxon>
        <taxon>Viridiplantae</taxon>
        <taxon>Streptophyta</taxon>
        <taxon>Embryophyta</taxon>
        <taxon>Tracheophyta</taxon>
        <taxon>Spermatophyta</taxon>
        <taxon>Magnoliopsida</taxon>
        <taxon>eudicotyledons</taxon>
        <taxon>Gunneridae</taxon>
        <taxon>Pentapetalae</taxon>
        <taxon>asterids</taxon>
        <taxon>lamiids</taxon>
        <taxon>Solanales</taxon>
        <taxon>Solanaceae</taxon>
        <taxon>Solanoideae</taxon>
        <taxon>Solaneae</taxon>
        <taxon>Solanum</taxon>
    </lineage>
</organism>
<feature type="domain" description="GBF-interacting protein 1 N-terminal" evidence="2">
    <location>
        <begin position="17"/>
        <end position="76"/>
    </location>
</feature>
<evidence type="ECO:0000259" key="2">
    <source>
        <dbReference type="Pfam" id="PF06972"/>
    </source>
</evidence>
<dbReference type="SUPFAM" id="SSF46934">
    <property type="entry name" value="UBA-like"/>
    <property type="match status" value="1"/>
</dbReference>
<comment type="caution">
    <text evidence="3">The sequence shown here is derived from an EMBL/GenBank/DDBJ whole genome shotgun (WGS) entry which is preliminary data.</text>
</comment>
<feature type="compositionally biased region" description="Polar residues" evidence="1">
    <location>
        <begin position="824"/>
        <end position="833"/>
    </location>
</feature>
<dbReference type="EMBL" id="JACXVP010000005">
    <property type="protein sequence ID" value="KAG5606527.1"/>
    <property type="molecule type" value="Genomic_DNA"/>
</dbReference>
<feature type="compositionally biased region" description="Polar residues" evidence="1">
    <location>
        <begin position="556"/>
        <end position="580"/>
    </location>
</feature>
<feature type="compositionally biased region" description="Polar residues" evidence="1">
    <location>
        <begin position="278"/>
        <end position="308"/>
    </location>
</feature>
<dbReference type="Proteomes" id="UP000824120">
    <property type="component" value="Chromosome 5"/>
</dbReference>